<dbReference type="InterPro" id="IPR052551">
    <property type="entry name" value="UV-DNA_repair_photolyase"/>
</dbReference>
<dbReference type="InterPro" id="IPR014729">
    <property type="entry name" value="Rossmann-like_a/b/a_fold"/>
</dbReference>
<comment type="caution">
    <text evidence="1">The sequence shown here is derived from an EMBL/GenBank/DDBJ whole genome shotgun (WGS) entry which is preliminary data.</text>
</comment>
<evidence type="ECO:0000313" key="2">
    <source>
        <dbReference type="Proteomes" id="UP001369082"/>
    </source>
</evidence>
<organism evidence="1 2">
    <name type="scientific">Psychromonas aquatilis</name>
    <dbReference type="NCBI Taxonomy" id="2005072"/>
    <lineage>
        <taxon>Bacteria</taxon>
        <taxon>Pseudomonadati</taxon>
        <taxon>Pseudomonadota</taxon>
        <taxon>Gammaproteobacteria</taxon>
        <taxon>Alteromonadales</taxon>
        <taxon>Psychromonadaceae</taxon>
        <taxon>Psychromonas</taxon>
    </lineage>
</organism>
<dbReference type="Proteomes" id="UP001369082">
    <property type="component" value="Unassembled WGS sequence"/>
</dbReference>
<dbReference type="Gene3D" id="1.10.10.1710">
    <property type="entry name" value="Deoxyribodipyrimidine photolyase-related"/>
    <property type="match status" value="1"/>
</dbReference>
<dbReference type="InterPro" id="IPR007357">
    <property type="entry name" value="PhrB-like"/>
</dbReference>
<protein>
    <submittedName>
        <fullName evidence="1">Cryptochrome/photolyase family protein</fullName>
    </submittedName>
</protein>
<reference evidence="1 2" key="1">
    <citation type="submission" date="2024-02" db="EMBL/GenBank/DDBJ databases">
        <title>Bacteria isolated from the canopy kelp, Nereocystis luetkeana.</title>
        <authorList>
            <person name="Pfister C.A."/>
            <person name="Younker I.T."/>
            <person name="Light S.H."/>
        </authorList>
    </citation>
    <scope>NUCLEOTIDE SEQUENCE [LARGE SCALE GENOMIC DNA]</scope>
    <source>
        <strain evidence="1 2">TI.1.05</strain>
    </source>
</reference>
<name>A0ABU9GSU2_9GAMM</name>
<dbReference type="PANTHER" id="PTHR38657:SF1">
    <property type="entry name" value="SLR1343 PROTEIN"/>
    <property type="match status" value="1"/>
</dbReference>
<accession>A0ABU9GSU2</accession>
<dbReference type="Gene3D" id="1.25.40.80">
    <property type="match status" value="1"/>
</dbReference>
<dbReference type="Gene3D" id="1.10.579.10">
    <property type="entry name" value="DNA Cyclobutane Dipyrimidine Photolyase, subunit A, domain 3"/>
    <property type="match status" value="1"/>
</dbReference>
<dbReference type="Gene3D" id="3.40.50.620">
    <property type="entry name" value="HUPs"/>
    <property type="match status" value="1"/>
</dbReference>
<sequence>MKAKQLRLLLGDQLNPLHSWFQNVDDDVVYVIAELKQEADYTKHHIKKITAFFAAMEAFATYLKEQEHHVCYLTLDDTKVYADLPDLLTTLAAKYGCETIYYQQPDEYRLRNQLQQMAKQIDLPMFEEDTEHFLLPFEQLREHFTPKKHVRMETFYRFMRKRFDILMEAGKPQGGAWNYDSNNRKSFNASDLKQIPRPLVFNNPAKSYLTRIEDHNINTIGESSEQIDYPINRQQSLQLLNYFCEHQLPNFGNFQDAMTVNSPYSWSLYHSRLSFSLNCKMITPLEVIQTALHAFIHSQGVITLPQIEGFVRQIIGWREYVRGMYWVNMPDYSEQNFLSANYDLPQYFWDGQTKMQCLKSAITQSLEHAYAHHIQRLMITGNFSLLAGISPAQVDEWYLGIYIDAIEWVELPNTRSMALFADGGWIATKPYAASGNYVNKMSDYCKNCRYKVKEKISEDACPLNSLYWNFIDQHYDKFSKNPRMSFPVRNWDKINSEQKIAIREKAANILSNLDKL</sequence>
<dbReference type="EMBL" id="JBAKAZ010000053">
    <property type="protein sequence ID" value="MEL0630395.1"/>
    <property type="molecule type" value="Genomic_DNA"/>
</dbReference>
<dbReference type="SUPFAM" id="SSF48173">
    <property type="entry name" value="Cryptochrome/photolyase FAD-binding domain"/>
    <property type="match status" value="1"/>
</dbReference>
<evidence type="ECO:0000313" key="1">
    <source>
        <dbReference type="EMBL" id="MEL0630395.1"/>
    </source>
</evidence>
<dbReference type="InterPro" id="IPR036134">
    <property type="entry name" value="Crypto/Photolyase_FAD-like_sf"/>
</dbReference>
<dbReference type="PANTHER" id="PTHR38657">
    <property type="entry name" value="SLR1343 PROTEIN"/>
    <property type="match status" value="1"/>
</dbReference>
<dbReference type="Pfam" id="PF04244">
    <property type="entry name" value="DPRP"/>
    <property type="match status" value="1"/>
</dbReference>
<proteinExistence type="predicted"/>
<dbReference type="RefSeq" id="WP_341598523.1">
    <property type="nucleotide sequence ID" value="NZ_JBAKAZ010000053.1"/>
</dbReference>
<gene>
    <name evidence="1" type="ORF">V6256_12330</name>
</gene>
<keyword evidence="2" id="KW-1185">Reference proteome</keyword>